<evidence type="ECO:0008006" key="9">
    <source>
        <dbReference type="Google" id="ProtNLM"/>
    </source>
</evidence>
<feature type="transmembrane region" description="Helical" evidence="6">
    <location>
        <begin position="20"/>
        <end position="48"/>
    </location>
</feature>
<comment type="subcellular location">
    <subcellularLocation>
        <location evidence="1">Membrane</location>
        <topology evidence="1">Multi-pass membrane protein</topology>
    </subcellularLocation>
</comment>
<organism evidence="7 8">
    <name type="scientific">Sphagnum troendelagicum</name>
    <dbReference type="NCBI Taxonomy" id="128251"/>
    <lineage>
        <taxon>Eukaryota</taxon>
        <taxon>Viridiplantae</taxon>
        <taxon>Streptophyta</taxon>
        <taxon>Embryophyta</taxon>
        <taxon>Bryophyta</taxon>
        <taxon>Sphagnophytina</taxon>
        <taxon>Sphagnopsida</taxon>
        <taxon>Sphagnales</taxon>
        <taxon>Sphagnaceae</taxon>
        <taxon>Sphagnum</taxon>
    </lineage>
</organism>
<reference evidence="7" key="1">
    <citation type="submission" date="2024-02" db="EMBL/GenBank/DDBJ databases">
        <authorList>
            <consortium name="ELIXIR-Norway"/>
            <consortium name="Elixir Norway"/>
        </authorList>
    </citation>
    <scope>NUCLEOTIDE SEQUENCE</scope>
</reference>
<proteinExistence type="predicted"/>
<feature type="transmembrane region" description="Helical" evidence="6">
    <location>
        <begin position="94"/>
        <end position="111"/>
    </location>
</feature>
<feature type="transmembrane region" description="Helical" evidence="6">
    <location>
        <begin position="312"/>
        <end position="332"/>
    </location>
</feature>
<feature type="transmembrane region" description="Helical" evidence="6">
    <location>
        <begin position="60"/>
        <end position="82"/>
    </location>
</feature>
<dbReference type="EMBL" id="OZ019895">
    <property type="protein sequence ID" value="CAK9218739.1"/>
    <property type="molecule type" value="Genomic_DNA"/>
</dbReference>
<dbReference type="InterPro" id="IPR036259">
    <property type="entry name" value="MFS_trans_sf"/>
</dbReference>
<evidence type="ECO:0000256" key="1">
    <source>
        <dbReference type="ARBA" id="ARBA00004141"/>
    </source>
</evidence>
<keyword evidence="3 6" id="KW-0812">Transmembrane</keyword>
<dbReference type="Proteomes" id="UP001497512">
    <property type="component" value="Chromosome 3"/>
</dbReference>
<name>A0ABP0UCD5_9BRYO</name>
<sequence length="434" mass="46678">MAALPKTESFLEKVSAVRPLFHLIVALTMQYVALSIVTPAIIGVIVEAICPPGQSECSRVIFLSGFQQLSVGIGAMFMTPIIGSLSDHYGRKRLLMVTCAANILPLALLAYRRDAAFIYAYFVLRIMIDAGDSGNTCVLLASVGDTVEEKRRGPAFGIILGSLAVGCLVGTTIAKALSVDQVFKVAPMLAVSAALYLTLFVVETNPRLGTSLPAFDDPPKLNWWRKLLSTKTSVLEAGRFVRNSKVLNKVAIIAFCTGVGEGTMSIALMYYLKAAFDCGKDQFAVFLLITLIAQSLSQAFLYGIAWAPWVPYMAAFLGVFVVFVFPTIASIVSKTAPPGEQGNLQGFISASKSFANIVTPLLMCPLTALFLSDRAPFRLPGFSILCASMALLSAFIISCFIGPLPIHVPGENRNEYVTLPTDEVQDDTTNTATE</sequence>
<evidence type="ECO:0000256" key="4">
    <source>
        <dbReference type="ARBA" id="ARBA00022989"/>
    </source>
</evidence>
<dbReference type="SUPFAM" id="SSF103473">
    <property type="entry name" value="MFS general substrate transporter"/>
    <property type="match status" value="1"/>
</dbReference>
<evidence type="ECO:0000256" key="6">
    <source>
        <dbReference type="SAM" id="Phobius"/>
    </source>
</evidence>
<feature type="transmembrane region" description="Helical" evidence="6">
    <location>
        <begin position="284"/>
        <end position="306"/>
    </location>
</feature>
<gene>
    <name evidence="7" type="ORF">CSSPTR1EN2_LOCUS14135</name>
</gene>
<keyword evidence="4 6" id="KW-1133">Transmembrane helix</keyword>
<evidence type="ECO:0000256" key="2">
    <source>
        <dbReference type="ARBA" id="ARBA00022448"/>
    </source>
</evidence>
<protein>
    <recommendedName>
        <fullName evidence="9">Major facilitator superfamily (MFS) profile domain-containing protein</fullName>
    </recommendedName>
</protein>
<dbReference type="InterPro" id="IPR011701">
    <property type="entry name" value="MFS"/>
</dbReference>
<evidence type="ECO:0000256" key="3">
    <source>
        <dbReference type="ARBA" id="ARBA00022692"/>
    </source>
</evidence>
<evidence type="ECO:0000313" key="7">
    <source>
        <dbReference type="EMBL" id="CAK9218739.1"/>
    </source>
</evidence>
<keyword evidence="2" id="KW-0813">Transport</keyword>
<feature type="transmembrane region" description="Helical" evidence="6">
    <location>
        <begin position="185"/>
        <end position="202"/>
    </location>
</feature>
<dbReference type="Gene3D" id="1.20.1250.20">
    <property type="entry name" value="MFS general substrate transporter like domains"/>
    <property type="match status" value="1"/>
</dbReference>
<keyword evidence="5 6" id="KW-0472">Membrane</keyword>
<feature type="transmembrane region" description="Helical" evidence="6">
    <location>
        <begin position="353"/>
        <end position="370"/>
    </location>
</feature>
<feature type="transmembrane region" description="Helical" evidence="6">
    <location>
        <begin position="382"/>
        <end position="404"/>
    </location>
</feature>
<accession>A0ABP0UCD5</accession>
<dbReference type="Pfam" id="PF07690">
    <property type="entry name" value="MFS_1"/>
    <property type="match status" value="1"/>
</dbReference>
<dbReference type="PANTHER" id="PTHR23504">
    <property type="entry name" value="MAJOR FACILITATOR SUPERFAMILY DOMAIN-CONTAINING PROTEIN 10"/>
    <property type="match status" value="1"/>
</dbReference>
<feature type="transmembrane region" description="Helical" evidence="6">
    <location>
        <begin position="155"/>
        <end position="173"/>
    </location>
</feature>
<evidence type="ECO:0000313" key="8">
    <source>
        <dbReference type="Proteomes" id="UP001497512"/>
    </source>
</evidence>
<dbReference type="PANTHER" id="PTHR23504:SF1">
    <property type="entry name" value="GH21943P-RELATED"/>
    <property type="match status" value="1"/>
</dbReference>
<feature type="transmembrane region" description="Helical" evidence="6">
    <location>
        <begin position="250"/>
        <end position="272"/>
    </location>
</feature>
<keyword evidence="8" id="KW-1185">Reference proteome</keyword>
<evidence type="ECO:0000256" key="5">
    <source>
        <dbReference type="ARBA" id="ARBA00023136"/>
    </source>
</evidence>